<gene>
    <name evidence="1" type="ORF">L1987_16800</name>
</gene>
<dbReference type="EMBL" id="CM042023">
    <property type="protein sequence ID" value="KAI3812096.1"/>
    <property type="molecule type" value="Genomic_DNA"/>
</dbReference>
<accession>A0ACB9IX69</accession>
<reference evidence="2" key="1">
    <citation type="journal article" date="2022" name="Mol. Ecol. Resour.">
        <title>The genomes of chicory, endive, great burdock and yacon provide insights into Asteraceae palaeo-polyploidization history and plant inulin production.</title>
        <authorList>
            <person name="Fan W."/>
            <person name="Wang S."/>
            <person name="Wang H."/>
            <person name="Wang A."/>
            <person name="Jiang F."/>
            <person name="Liu H."/>
            <person name="Zhao H."/>
            <person name="Xu D."/>
            <person name="Zhang Y."/>
        </authorList>
    </citation>
    <scope>NUCLEOTIDE SEQUENCE [LARGE SCALE GENOMIC DNA]</scope>
    <source>
        <strain evidence="2">cv. Yunnan</strain>
    </source>
</reference>
<dbReference type="Proteomes" id="UP001056120">
    <property type="component" value="Linkage Group LG06"/>
</dbReference>
<sequence length="106" mass="11578">MNPAMVHNGIETEKKKPTKNVGEDGRGRNGGERRDLDFFVSVGTTARSESSTLQSVGVRSKEMRAVETTNNNVKMATTAKFRSIVVDLCGTKLEFGVGLSSQSRER</sequence>
<protein>
    <submittedName>
        <fullName evidence="1">Uncharacterized protein</fullName>
    </submittedName>
</protein>
<evidence type="ECO:0000313" key="2">
    <source>
        <dbReference type="Proteomes" id="UP001056120"/>
    </source>
</evidence>
<organism evidence="1 2">
    <name type="scientific">Smallanthus sonchifolius</name>
    <dbReference type="NCBI Taxonomy" id="185202"/>
    <lineage>
        <taxon>Eukaryota</taxon>
        <taxon>Viridiplantae</taxon>
        <taxon>Streptophyta</taxon>
        <taxon>Embryophyta</taxon>
        <taxon>Tracheophyta</taxon>
        <taxon>Spermatophyta</taxon>
        <taxon>Magnoliopsida</taxon>
        <taxon>eudicotyledons</taxon>
        <taxon>Gunneridae</taxon>
        <taxon>Pentapetalae</taxon>
        <taxon>asterids</taxon>
        <taxon>campanulids</taxon>
        <taxon>Asterales</taxon>
        <taxon>Asteraceae</taxon>
        <taxon>Asteroideae</taxon>
        <taxon>Heliantheae alliance</taxon>
        <taxon>Millerieae</taxon>
        <taxon>Smallanthus</taxon>
    </lineage>
</organism>
<evidence type="ECO:0000313" key="1">
    <source>
        <dbReference type="EMBL" id="KAI3812096.1"/>
    </source>
</evidence>
<name>A0ACB9IX69_9ASTR</name>
<comment type="caution">
    <text evidence="1">The sequence shown here is derived from an EMBL/GenBank/DDBJ whole genome shotgun (WGS) entry which is preliminary data.</text>
</comment>
<keyword evidence="2" id="KW-1185">Reference proteome</keyword>
<proteinExistence type="predicted"/>
<reference evidence="1 2" key="2">
    <citation type="journal article" date="2022" name="Mol. Ecol. Resour.">
        <title>The genomes of chicory, endive, great burdock and yacon provide insights into Asteraceae paleo-polyploidization history and plant inulin production.</title>
        <authorList>
            <person name="Fan W."/>
            <person name="Wang S."/>
            <person name="Wang H."/>
            <person name="Wang A."/>
            <person name="Jiang F."/>
            <person name="Liu H."/>
            <person name="Zhao H."/>
            <person name="Xu D."/>
            <person name="Zhang Y."/>
        </authorList>
    </citation>
    <scope>NUCLEOTIDE SEQUENCE [LARGE SCALE GENOMIC DNA]</scope>
    <source>
        <strain evidence="2">cv. Yunnan</strain>
        <tissue evidence="1">Leaves</tissue>
    </source>
</reference>